<dbReference type="AlphaFoldDB" id="A0A1I6AFG5"/>
<dbReference type="InterPro" id="IPR008969">
    <property type="entry name" value="CarboxyPept-like_regulatory"/>
</dbReference>
<organism evidence="2 3">
    <name type="scientific">Hymenobacter arizonensis</name>
    <name type="common">Siccationidurans arizonensis</name>
    <dbReference type="NCBI Taxonomy" id="1227077"/>
    <lineage>
        <taxon>Bacteria</taxon>
        <taxon>Pseudomonadati</taxon>
        <taxon>Bacteroidota</taxon>
        <taxon>Cytophagia</taxon>
        <taxon>Cytophagales</taxon>
        <taxon>Hymenobacteraceae</taxon>
        <taxon>Hymenobacter</taxon>
    </lineage>
</organism>
<evidence type="ECO:0000313" key="3">
    <source>
        <dbReference type="Proteomes" id="UP000199029"/>
    </source>
</evidence>
<keyword evidence="3" id="KW-1185">Reference proteome</keyword>
<dbReference type="OrthoDB" id="848221at2"/>
<dbReference type="Pfam" id="PF13715">
    <property type="entry name" value="CarbopepD_reg_2"/>
    <property type="match status" value="1"/>
</dbReference>
<dbReference type="SUPFAM" id="SSF49464">
    <property type="entry name" value="Carboxypeptidase regulatory domain-like"/>
    <property type="match status" value="1"/>
</dbReference>
<sequence>MFRCTFSLLFLLCLSCTLSAQAQLLAGRVVAEGSGVPVAFATIGVKGKPVGTTADASGSFSFQAPATVSATDSVIISCIGYRALRLTIAALSKPAAVWPLQPAKQALQEVQVRHRQVTPAIIGRNSKGGTARWSTSIRDVTSVASDERGWEVSTILPIRQSCYLDAFSVYIEQNGFQRIRLRFTLYAVEGGKPTKSLLTNDIQFTIPSQQTGWSSVDLSPYNLHLPKGQTVAVGVQWLQGEKLPEATQAFGGPGAFPSVAHRVAVRNKSEDEWRVLPINVSMYLNVQQYKE</sequence>
<name>A0A1I6AFG5_HYMAR</name>
<gene>
    <name evidence="2" type="ORF">SAMN04515668_3624</name>
</gene>
<evidence type="ECO:0000256" key="1">
    <source>
        <dbReference type="SAM" id="SignalP"/>
    </source>
</evidence>
<reference evidence="3" key="1">
    <citation type="submission" date="2016-10" db="EMBL/GenBank/DDBJ databases">
        <authorList>
            <person name="Varghese N."/>
            <person name="Submissions S."/>
        </authorList>
    </citation>
    <scope>NUCLEOTIDE SEQUENCE [LARGE SCALE GENOMIC DNA]</scope>
    <source>
        <strain evidence="3">OR362-8,ATCC BAA-1266,JCM 13504</strain>
    </source>
</reference>
<dbReference type="STRING" id="1227077.SAMN04515668_3624"/>
<dbReference type="RefSeq" id="WP_092676767.1">
    <property type="nucleotide sequence ID" value="NZ_FOXS01000005.1"/>
</dbReference>
<dbReference type="Proteomes" id="UP000199029">
    <property type="component" value="Unassembled WGS sequence"/>
</dbReference>
<feature type="signal peptide" evidence="1">
    <location>
        <begin position="1"/>
        <end position="22"/>
    </location>
</feature>
<accession>A0A1I6AFG5</accession>
<proteinExistence type="predicted"/>
<dbReference type="EMBL" id="FOXS01000005">
    <property type="protein sequence ID" value="SFQ67405.1"/>
    <property type="molecule type" value="Genomic_DNA"/>
</dbReference>
<keyword evidence="1" id="KW-0732">Signal</keyword>
<feature type="chain" id="PRO_5011556030" evidence="1">
    <location>
        <begin position="23"/>
        <end position="291"/>
    </location>
</feature>
<evidence type="ECO:0000313" key="2">
    <source>
        <dbReference type="EMBL" id="SFQ67405.1"/>
    </source>
</evidence>
<protein>
    <submittedName>
        <fullName evidence="2">CarboxypepD_reg-like domain-containing protein</fullName>
    </submittedName>
</protein>